<dbReference type="PRINTS" id="PR00143">
    <property type="entry name" value="CITRTSNTHASE"/>
</dbReference>
<keyword evidence="2 3" id="KW-0808">Transferase</keyword>
<reference evidence="6" key="1">
    <citation type="journal article" date="2020" name="Stud. Mycol.">
        <title>101 Dothideomycetes genomes: a test case for predicting lifestyles and emergence of pathogens.</title>
        <authorList>
            <person name="Haridas S."/>
            <person name="Albert R."/>
            <person name="Binder M."/>
            <person name="Bloem J."/>
            <person name="Labutti K."/>
            <person name="Salamov A."/>
            <person name="Andreopoulos B."/>
            <person name="Baker S."/>
            <person name="Barry K."/>
            <person name="Bills G."/>
            <person name="Bluhm B."/>
            <person name="Cannon C."/>
            <person name="Castanera R."/>
            <person name="Culley D."/>
            <person name="Daum C."/>
            <person name="Ezra D."/>
            <person name="Gonzalez J."/>
            <person name="Henrissat B."/>
            <person name="Kuo A."/>
            <person name="Liang C."/>
            <person name="Lipzen A."/>
            <person name="Lutzoni F."/>
            <person name="Magnuson J."/>
            <person name="Mondo S."/>
            <person name="Nolan M."/>
            <person name="Ohm R."/>
            <person name="Pangilinan J."/>
            <person name="Park H.-J."/>
            <person name="Ramirez L."/>
            <person name="Alfaro M."/>
            <person name="Sun H."/>
            <person name="Tritt A."/>
            <person name="Yoshinaga Y."/>
            <person name="Zwiers L.-H."/>
            <person name="Turgeon B."/>
            <person name="Goodwin S."/>
            <person name="Spatafora J."/>
            <person name="Crous P."/>
            <person name="Grigoriev I."/>
        </authorList>
    </citation>
    <scope>NUCLEOTIDE SEQUENCE</scope>
    <source>
        <strain evidence="6">ATCC 74209</strain>
    </source>
</reference>
<organism evidence="6 7">
    <name type="scientific">Delitschia confertaspora ATCC 74209</name>
    <dbReference type="NCBI Taxonomy" id="1513339"/>
    <lineage>
        <taxon>Eukaryota</taxon>
        <taxon>Fungi</taxon>
        <taxon>Dikarya</taxon>
        <taxon>Ascomycota</taxon>
        <taxon>Pezizomycotina</taxon>
        <taxon>Dothideomycetes</taxon>
        <taxon>Pleosporomycetidae</taxon>
        <taxon>Pleosporales</taxon>
        <taxon>Delitschiaceae</taxon>
        <taxon>Delitschia</taxon>
    </lineage>
</organism>
<feature type="active site" evidence="4">
    <location>
        <position position="350"/>
    </location>
</feature>
<dbReference type="GO" id="GO:0046912">
    <property type="term" value="F:acyltransferase activity, acyl groups converted into alkyl on transfer"/>
    <property type="evidence" value="ECO:0007669"/>
    <property type="project" value="InterPro"/>
</dbReference>
<gene>
    <name evidence="6" type="ORF">GQ43DRAFT_381011</name>
</gene>
<dbReference type="EMBL" id="ML994234">
    <property type="protein sequence ID" value="KAF2197442.1"/>
    <property type="molecule type" value="Genomic_DNA"/>
</dbReference>
<dbReference type="InterPro" id="IPR024176">
    <property type="entry name" value="Citrate_synthase_bac-typ"/>
</dbReference>
<feature type="active site" evidence="4">
    <location>
        <position position="406"/>
    </location>
</feature>
<dbReference type="InterPro" id="IPR019810">
    <property type="entry name" value="Citrate_synthase_AS"/>
</dbReference>
<accession>A0A9P4JIR9</accession>
<evidence type="ECO:0000313" key="6">
    <source>
        <dbReference type="EMBL" id="KAF2197442.1"/>
    </source>
</evidence>
<evidence type="ECO:0000256" key="1">
    <source>
        <dbReference type="ARBA" id="ARBA00010566"/>
    </source>
</evidence>
<dbReference type="Gene3D" id="1.10.230.10">
    <property type="entry name" value="Cytochrome P450-Terp, domain 2"/>
    <property type="match status" value="1"/>
</dbReference>
<comment type="caution">
    <text evidence="6">The sequence shown here is derived from an EMBL/GenBank/DDBJ whole genome shotgun (WGS) entry which is preliminary data.</text>
</comment>
<protein>
    <recommendedName>
        <fullName evidence="3 5">Citrate synthase</fullName>
    </recommendedName>
</protein>
<proteinExistence type="inferred from homology"/>
<evidence type="ECO:0000256" key="3">
    <source>
        <dbReference type="PIRNR" id="PIRNR001369"/>
    </source>
</evidence>
<dbReference type="Pfam" id="PF00285">
    <property type="entry name" value="Citrate_synt"/>
    <property type="match status" value="1"/>
</dbReference>
<dbReference type="PIRSF" id="PIRSF001369">
    <property type="entry name" value="Citrate_synth"/>
    <property type="match status" value="1"/>
</dbReference>
<keyword evidence="7" id="KW-1185">Reference proteome</keyword>
<evidence type="ECO:0000256" key="2">
    <source>
        <dbReference type="ARBA" id="ARBA00022679"/>
    </source>
</evidence>
<dbReference type="PANTHER" id="PTHR42871">
    <property type="entry name" value="CITRATE SYNTHASE"/>
    <property type="match status" value="1"/>
</dbReference>
<dbReference type="AlphaFoldDB" id="A0A9P4JIR9"/>
<evidence type="ECO:0000256" key="5">
    <source>
        <dbReference type="RuleBase" id="RU000441"/>
    </source>
</evidence>
<dbReference type="OrthoDB" id="435022at2759"/>
<dbReference type="SUPFAM" id="SSF48256">
    <property type="entry name" value="Citrate synthase"/>
    <property type="match status" value="1"/>
</dbReference>
<dbReference type="PROSITE" id="PS00480">
    <property type="entry name" value="CITRATE_SYNTHASE"/>
    <property type="match status" value="1"/>
</dbReference>
<dbReference type="Proteomes" id="UP000799536">
    <property type="component" value="Unassembled WGS sequence"/>
</dbReference>
<dbReference type="GO" id="GO:0006099">
    <property type="term" value="P:tricarboxylic acid cycle"/>
    <property type="evidence" value="ECO:0007669"/>
    <property type="project" value="InterPro"/>
</dbReference>
<dbReference type="InterPro" id="IPR016142">
    <property type="entry name" value="Citrate_synth-like_lrg_a-sub"/>
</dbReference>
<evidence type="ECO:0000256" key="4">
    <source>
        <dbReference type="PIRSR" id="PIRSR001369-1"/>
    </source>
</evidence>
<dbReference type="Gene3D" id="1.10.580.10">
    <property type="entry name" value="Citrate Synthase, domain 1"/>
    <property type="match status" value="1"/>
</dbReference>
<dbReference type="InterPro" id="IPR002020">
    <property type="entry name" value="Citrate_synthase"/>
</dbReference>
<sequence length="462" mass="51896">MVVSFIVSLISLLHGLFYQLLKTLCRLPSFQKLWTIDLRTFRFYTIPIEHNAVRATSFQRISPLGITASYQDHFAKGLMVLDPGFRNTAVRESQITYIDGNRGTLQYRQYSIGYLFTHHDYEDVVHLLVWGKLPTPDQKLKFRARLAEQMVPDKSVISVVQAFSPDAPAFLMIAAGLSAWVAANPETVPTYAGHSLYDSDPQAVDSGVYRTLAAFATVVSLTYCHQQGIPFVPNADPTLSGVENVLVMMGRVDRYGIPDKQAVYIFNKLWILFADHEMTNSTATFLNSSSTLSDPISSIVASVASANGPLHAGAIDLAYKSFKQLKNKQGVRSHIADVQQKKCRLMGVGHRVYRTVDPRIQYLRSLMEELGPKVEENPLLEVALEIDKIVRTDEYFLKRRLSINADLYSSFVYAGLGFDPRIFTPFAMTARTAGVLAHWRESMSQPPELWRPRQIYTGMVAA</sequence>
<name>A0A9P4JIR9_9PLEO</name>
<evidence type="ECO:0000313" key="7">
    <source>
        <dbReference type="Proteomes" id="UP000799536"/>
    </source>
</evidence>
<dbReference type="PANTHER" id="PTHR42871:SF1">
    <property type="entry name" value="CITRATE SYNTHASE"/>
    <property type="match status" value="1"/>
</dbReference>
<dbReference type="InterPro" id="IPR016143">
    <property type="entry name" value="Citrate_synth-like_sm_a-sub"/>
</dbReference>
<comment type="similarity">
    <text evidence="1 3 5">Belongs to the citrate synthase family.</text>
</comment>
<dbReference type="InterPro" id="IPR036969">
    <property type="entry name" value="Citrate_synthase_sf"/>
</dbReference>